<evidence type="ECO:0000256" key="6">
    <source>
        <dbReference type="SAM" id="Phobius"/>
    </source>
</evidence>
<dbReference type="PANTHER" id="PTHR31272:SF4">
    <property type="entry name" value="CYTOCHROME C-TYPE BIOGENESIS PROTEIN HI_1454-RELATED"/>
    <property type="match status" value="1"/>
</dbReference>
<dbReference type="AlphaFoldDB" id="A0A1F6LI11"/>
<feature type="transmembrane region" description="Helical" evidence="6">
    <location>
        <begin position="208"/>
        <end position="228"/>
    </location>
</feature>
<reference evidence="8 9" key="1">
    <citation type="journal article" date="2016" name="Nat. Commun.">
        <title>Thousands of microbial genomes shed light on interconnected biogeochemical processes in an aquifer system.</title>
        <authorList>
            <person name="Anantharaman K."/>
            <person name="Brown C.T."/>
            <person name="Hug L.A."/>
            <person name="Sharon I."/>
            <person name="Castelle C.J."/>
            <person name="Probst A.J."/>
            <person name="Thomas B.C."/>
            <person name="Singh A."/>
            <person name="Wilkins M.J."/>
            <person name="Karaoz U."/>
            <person name="Brodie E.L."/>
            <person name="Williams K.H."/>
            <person name="Hubbard S.S."/>
            <person name="Banfield J.F."/>
        </authorList>
    </citation>
    <scope>NUCLEOTIDE SEQUENCE [LARGE SCALE GENOMIC DNA]</scope>
</reference>
<comment type="caution">
    <text evidence="8">The sequence shown here is derived from an EMBL/GenBank/DDBJ whole genome shotgun (WGS) entry which is preliminary data.</text>
</comment>
<dbReference type="InterPro" id="IPR003834">
    <property type="entry name" value="Cyt_c_assmbl_TM_dom"/>
</dbReference>
<evidence type="ECO:0000256" key="5">
    <source>
        <dbReference type="ARBA" id="ARBA00023136"/>
    </source>
</evidence>
<dbReference type="Pfam" id="PF02683">
    <property type="entry name" value="DsbD_TM"/>
    <property type="match status" value="1"/>
</dbReference>
<feature type="transmembrane region" description="Helical" evidence="6">
    <location>
        <begin position="139"/>
        <end position="164"/>
    </location>
</feature>
<feature type="transmembrane region" description="Helical" evidence="6">
    <location>
        <begin position="6"/>
        <end position="34"/>
    </location>
</feature>
<feature type="transmembrane region" description="Helical" evidence="6">
    <location>
        <begin position="55"/>
        <end position="77"/>
    </location>
</feature>
<feature type="domain" description="Cytochrome C biogenesis protein transmembrane" evidence="7">
    <location>
        <begin position="7"/>
        <end position="229"/>
    </location>
</feature>
<dbReference type="GO" id="GO:0017004">
    <property type="term" value="P:cytochrome complex assembly"/>
    <property type="evidence" value="ECO:0007669"/>
    <property type="project" value="InterPro"/>
</dbReference>
<evidence type="ECO:0000256" key="1">
    <source>
        <dbReference type="ARBA" id="ARBA00004141"/>
    </source>
</evidence>
<gene>
    <name evidence="8" type="ORF">A2725_04325</name>
</gene>
<evidence type="ECO:0000256" key="4">
    <source>
        <dbReference type="ARBA" id="ARBA00022989"/>
    </source>
</evidence>
<keyword evidence="5 6" id="KW-0472">Membrane</keyword>
<dbReference type="GO" id="GO:0016020">
    <property type="term" value="C:membrane"/>
    <property type="evidence" value="ECO:0007669"/>
    <property type="project" value="UniProtKB-SubCell"/>
</dbReference>
<evidence type="ECO:0000313" key="8">
    <source>
        <dbReference type="EMBL" id="OGH58943.1"/>
    </source>
</evidence>
<feature type="transmembrane region" description="Helical" evidence="6">
    <location>
        <begin position="170"/>
        <end position="196"/>
    </location>
</feature>
<comment type="similarity">
    <text evidence="2">Belongs to the DsbD family.</text>
</comment>
<keyword evidence="4 6" id="KW-1133">Transmembrane helix</keyword>
<evidence type="ECO:0000313" key="9">
    <source>
        <dbReference type="Proteomes" id="UP000177067"/>
    </source>
</evidence>
<dbReference type="EMBL" id="MFPS01000008">
    <property type="protein sequence ID" value="OGH58943.1"/>
    <property type="molecule type" value="Genomic_DNA"/>
</dbReference>
<organism evidence="8 9">
    <name type="scientific">Candidatus Magasanikbacteria bacterium RIFCSPHIGHO2_01_FULL_33_34</name>
    <dbReference type="NCBI Taxonomy" id="1798671"/>
    <lineage>
        <taxon>Bacteria</taxon>
        <taxon>Candidatus Magasanikiibacteriota</taxon>
    </lineage>
</organism>
<dbReference type="Proteomes" id="UP000177067">
    <property type="component" value="Unassembled WGS sequence"/>
</dbReference>
<evidence type="ECO:0000256" key="3">
    <source>
        <dbReference type="ARBA" id="ARBA00022692"/>
    </source>
</evidence>
<name>A0A1F6LI11_9BACT</name>
<keyword evidence="3 6" id="KW-0812">Transmembrane</keyword>
<accession>A0A1F6LI11</accession>
<sequence>MMDLSLLLPAFIAGLLTFLAPCTLPLVPGFLGFISGVSIKDFEKKESRVGARRKIFINGFLYVVGFTIVFVLLGSIFGLAGSTLVKYRFWLVKIGSIFIIFFGLYLMRVFDFKFFAFLSHDKRLNFSRILIPGKPLSSLLFGMVFAFGWTPCVGPVLGSILFLATTSGTVLQGAFMLFIFSLGLAIPFLMIALGFGHATEYIKKIAKYLGIISKVGGFLLVLLGILLLTDNVGIWIGYFYEVFSFINYEGLLDYL</sequence>
<evidence type="ECO:0000256" key="2">
    <source>
        <dbReference type="ARBA" id="ARBA00006143"/>
    </source>
</evidence>
<proteinExistence type="inferred from homology"/>
<feature type="transmembrane region" description="Helical" evidence="6">
    <location>
        <begin position="97"/>
        <end position="118"/>
    </location>
</feature>
<dbReference type="PANTHER" id="PTHR31272">
    <property type="entry name" value="CYTOCHROME C-TYPE BIOGENESIS PROTEIN HI_1454-RELATED"/>
    <property type="match status" value="1"/>
</dbReference>
<protein>
    <recommendedName>
        <fullName evidence="7">Cytochrome C biogenesis protein transmembrane domain-containing protein</fullName>
    </recommendedName>
</protein>
<dbReference type="InterPro" id="IPR051790">
    <property type="entry name" value="Cytochrome_c-biogenesis_DsbD"/>
</dbReference>
<evidence type="ECO:0000259" key="7">
    <source>
        <dbReference type="Pfam" id="PF02683"/>
    </source>
</evidence>
<comment type="subcellular location">
    <subcellularLocation>
        <location evidence="1">Membrane</location>
        <topology evidence="1">Multi-pass membrane protein</topology>
    </subcellularLocation>
</comment>